<comment type="caution">
    <text evidence="1">The sequence shown here is derived from an EMBL/GenBank/DDBJ whole genome shotgun (WGS) entry which is preliminary data.</text>
</comment>
<organism evidence="1 2">
    <name type="scientific">Vitis vinifera</name>
    <name type="common">Grape</name>
    <dbReference type="NCBI Taxonomy" id="29760"/>
    <lineage>
        <taxon>Eukaryota</taxon>
        <taxon>Viridiplantae</taxon>
        <taxon>Streptophyta</taxon>
        <taxon>Embryophyta</taxon>
        <taxon>Tracheophyta</taxon>
        <taxon>Spermatophyta</taxon>
        <taxon>Magnoliopsida</taxon>
        <taxon>eudicotyledons</taxon>
        <taxon>Gunneridae</taxon>
        <taxon>Pentapetalae</taxon>
        <taxon>rosids</taxon>
        <taxon>Vitales</taxon>
        <taxon>Vitaceae</taxon>
        <taxon>Viteae</taxon>
        <taxon>Vitis</taxon>
    </lineage>
</organism>
<reference evidence="1 2" key="1">
    <citation type="journal article" date="2018" name="PLoS Genet.">
        <title>Population sequencing reveals clonal diversity and ancestral inbreeding in the grapevine cultivar Chardonnay.</title>
        <authorList>
            <person name="Roach M.J."/>
            <person name="Johnson D.L."/>
            <person name="Bohlmann J."/>
            <person name="van Vuuren H.J."/>
            <person name="Jones S.J."/>
            <person name="Pretorius I.S."/>
            <person name="Schmidt S.A."/>
            <person name="Borneman A.R."/>
        </authorList>
    </citation>
    <scope>NUCLEOTIDE SEQUENCE [LARGE SCALE GENOMIC DNA]</scope>
    <source>
        <strain evidence="2">cv. Chardonnay</strain>
        <tissue evidence="1">Leaf</tissue>
    </source>
</reference>
<sequence length="333" mass="36743">MLGYLRIRYNLFNLVDHFHSRGLYRSTFLSIMEGEQSLPQFSPEIMIKDPTVRSAVSLLPRIILFHGTMDNSIPSDSSKAFADALEGVGAEAELILYEGKTHTDLFLQVVMQIELGNAKFSLFSIKFDRLNHTELRLAELRFNFWPMGFFAWTMSSFQLKPKLLTEGANGDWAPREAISGRETLGLDSSVGAHFPFGHGSVKAHCSGGLVDEFLEKGFLAPNVVDDCPVDGGRVPMPSSSSFCLLLTDKALMEEMVRFLAGKSSIPNGPLGGGSFSSVFSLCIDDGCFVGRTDSLISLREQDRGILEDVYKPLCMLSVEEVVVKALENQPKVV</sequence>
<dbReference type="EMBL" id="QGNW01000256">
    <property type="protein sequence ID" value="RVW81128.1"/>
    <property type="molecule type" value="Genomic_DNA"/>
</dbReference>
<dbReference type="Gene3D" id="3.40.50.1820">
    <property type="entry name" value="alpha/beta hydrolase"/>
    <property type="match status" value="1"/>
</dbReference>
<name>A0A438H9C0_VITVI</name>
<evidence type="ECO:0000313" key="1">
    <source>
        <dbReference type="EMBL" id="RVW81128.1"/>
    </source>
</evidence>
<dbReference type="SUPFAM" id="SSF53474">
    <property type="entry name" value="alpha/beta-Hydrolases"/>
    <property type="match status" value="1"/>
</dbReference>
<dbReference type="Proteomes" id="UP000288805">
    <property type="component" value="Unassembled WGS sequence"/>
</dbReference>
<dbReference type="AlphaFoldDB" id="A0A438H9C0"/>
<gene>
    <name evidence="1" type="primary">IMCEL1</name>
    <name evidence="1" type="ORF">CK203_044686</name>
</gene>
<protein>
    <submittedName>
        <fullName evidence="1">Putative isoprenylcysteine alpha-carbonyl methylesterase ICMEL1</fullName>
    </submittedName>
</protein>
<proteinExistence type="predicted"/>
<accession>A0A438H9C0</accession>
<dbReference type="InterPro" id="IPR029058">
    <property type="entry name" value="AB_hydrolase_fold"/>
</dbReference>
<evidence type="ECO:0000313" key="2">
    <source>
        <dbReference type="Proteomes" id="UP000288805"/>
    </source>
</evidence>